<dbReference type="AlphaFoldDB" id="A0A2S3H996"/>
<dbReference type="Gene3D" id="1.20.1280.50">
    <property type="match status" value="1"/>
</dbReference>
<gene>
    <name evidence="2" type="ORF">PAHAL_3G159900</name>
</gene>
<dbReference type="NCBIfam" id="TIGR01640">
    <property type="entry name" value="F_box_assoc_1"/>
    <property type="match status" value="1"/>
</dbReference>
<dbReference type="Proteomes" id="UP000243499">
    <property type="component" value="Chromosome 3"/>
</dbReference>
<dbReference type="InterPro" id="IPR050796">
    <property type="entry name" value="SCF_F-box_component"/>
</dbReference>
<feature type="domain" description="F-box" evidence="1">
    <location>
        <begin position="11"/>
        <end position="51"/>
    </location>
</feature>
<accession>A0A2S3H996</accession>
<name>A0A2S3H996_9POAL</name>
<dbReference type="InterPro" id="IPR017451">
    <property type="entry name" value="F-box-assoc_interact_dom"/>
</dbReference>
<evidence type="ECO:0000259" key="1">
    <source>
        <dbReference type="SMART" id="SM00256"/>
    </source>
</evidence>
<dbReference type="Pfam" id="PF12937">
    <property type="entry name" value="F-box-like"/>
    <property type="match status" value="1"/>
</dbReference>
<dbReference type="InterPro" id="IPR013187">
    <property type="entry name" value="F-box-assoc_dom_typ3"/>
</dbReference>
<reference evidence="2" key="1">
    <citation type="submission" date="2018-04" db="EMBL/GenBank/DDBJ databases">
        <title>WGS assembly of Panicum hallii.</title>
        <authorList>
            <person name="Lovell J."/>
            <person name="Jenkins J."/>
            <person name="Lowry D."/>
            <person name="Mamidi S."/>
            <person name="Sreedasyam A."/>
            <person name="Weng X."/>
            <person name="Barry K."/>
            <person name="Bonette J."/>
            <person name="Campitelli B."/>
            <person name="Daum C."/>
            <person name="Gordon S."/>
            <person name="Gould B."/>
            <person name="Lipzen A."/>
            <person name="Macqueen A."/>
            <person name="Palacio-Mejia J."/>
            <person name="Plott C."/>
            <person name="Shakirov E."/>
            <person name="Shu S."/>
            <person name="Yoshinaga Y."/>
            <person name="Zane M."/>
            <person name="Rokhsar D."/>
            <person name="Grimwood J."/>
            <person name="Schmutz J."/>
            <person name="Juenger T."/>
        </authorList>
    </citation>
    <scope>NUCLEOTIDE SEQUENCE [LARGE SCALE GENOMIC DNA]</scope>
    <source>
        <strain evidence="2">FIL2</strain>
    </source>
</reference>
<proteinExistence type="predicted"/>
<sequence length="328" mass="37184">MEISGGGIDALCHDALVDIFVRLPSEAVLRCCAVCKSWRRITTDRSCLTAHAARSPREMIVLTRYLTQRPGLYIICNPMTRQWTNLPVLAPEPCFTAFPCGFYFHSSSGEYRLLCHGDEAGWGAAGASGWKDYYYVLTAGATQPRRLSRAPADRPVIMGYQQPVAHGETLYWFTLHPEAIRTGKILAFHTASETFRLMSWPPGVELAALLELDGSLCAHTMPCKTRFDIWVLQDHEAERWTLRLRMEVPPPPPRCIVSTAITAGDGSILIGDPYSLVVRLYDLKEKRLRKEMHFLTMPTFLVFRESLVPHDFFQLPRCPELIRLKFPD</sequence>
<dbReference type="SMART" id="SM00256">
    <property type="entry name" value="FBOX"/>
    <property type="match status" value="1"/>
</dbReference>
<dbReference type="InterPro" id="IPR036047">
    <property type="entry name" value="F-box-like_dom_sf"/>
</dbReference>
<dbReference type="SUPFAM" id="SSF81383">
    <property type="entry name" value="F-box domain"/>
    <property type="match status" value="1"/>
</dbReference>
<evidence type="ECO:0000313" key="2">
    <source>
        <dbReference type="EMBL" id="PAN17860.1"/>
    </source>
</evidence>
<dbReference type="PANTHER" id="PTHR31672:SF2">
    <property type="entry name" value="F-BOX DOMAIN-CONTAINING PROTEIN"/>
    <property type="match status" value="1"/>
</dbReference>
<organism evidence="2">
    <name type="scientific">Panicum hallii</name>
    <dbReference type="NCBI Taxonomy" id="206008"/>
    <lineage>
        <taxon>Eukaryota</taxon>
        <taxon>Viridiplantae</taxon>
        <taxon>Streptophyta</taxon>
        <taxon>Embryophyta</taxon>
        <taxon>Tracheophyta</taxon>
        <taxon>Spermatophyta</taxon>
        <taxon>Magnoliopsida</taxon>
        <taxon>Liliopsida</taxon>
        <taxon>Poales</taxon>
        <taxon>Poaceae</taxon>
        <taxon>PACMAD clade</taxon>
        <taxon>Panicoideae</taxon>
        <taxon>Panicodae</taxon>
        <taxon>Paniceae</taxon>
        <taxon>Panicinae</taxon>
        <taxon>Panicum</taxon>
        <taxon>Panicum sect. Panicum</taxon>
    </lineage>
</organism>
<dbReference type="Pfam" id="PF08268">
    <property type="entry name" value="FBA_3"/>
    <property type="match status" value="1"/>
</dbReference>
<dbReference type="InterPro" id="IPR001810">
    <property type="entry name" value="F-box_dom"/>
</dbReference>
<dbReference type="Gramene" id="PAN17860">
    <property type="protein sequence ID" value="PAN17860"/>
    <property type="gene ID" value="PAHAL_3G159900"/>
</dbReference>
<dbReference type="PANTHER" id="PTHR31672">
    <property type="entry name" value="BNACNNG10540D PROTEIN"/>
    <property type="match status" value="1"/>
</dbReference>
<protein>
    <recommendedName>
        <fullName evidence="1">F-box domain-containing protein</fullName>
    </recommendedName>
</protein>
<dbReference type="EMBL" id="CM008048">
    <property type="protein sequence ID" value="PAN17860.1"/>
    <property type="molecule type" value="Genomic_DNA"/>
</dbReference>